<gene>
    <name evidence="12" type="primary">ND4L</name>
</gene>
<evidence type="ECO:0000256" key="1">
    <source>
        <dbReference type="ARBA" id="ARBA00004141"/>
    </source>
</evidence>
<evidence type="ECO:0000256" key="2">
    <source>
        <dbReference type="ARBA" id="ARBA00010519"/>
    </source>
</evidence>
<comment type="subcellular location">
    <subcellularLocation>
        <location evidence="1">Membrane</location>
        <topology evidence="1">Multi-pass membrane protein</topology>
    </subcellularLocation>
</comment>
<organism evidence="12">
    <name type="scientific">Nesodiprion biremis</name>
    <dbReference type="NCBI Taxonomy" id="2950363"/>
    <lineage>
        <taxon>Eukaryota</taxon>
        <taxon>Metazoa</taxon>
        <taxon>Ecdysozoa</taxon>
        <taxon>Arthropoda</taxon>
        <taxon>Hexapoda</taxon>
        <taxon>Insecta</taxon>
        <taxon>Pterygota</taxon>
        <taxon>Neoptera</taxon>
        <taxon>Endopterygota</taxon>
        <taxon>Hymenoptera</taxon>
        <taxon>Tenthredinoidea</taxon>
        <taxon>Diprionidae</taxon>
        <taxon>Diprioninae</taxon>
        <taxon>Nesodiprion</taxon>
    </lineage>
</organism>
<evidence type="ECO:0000256" key="10">
    <source>
        <dbReference type="ARBA" id="ARBA00049551"/>
    </source>
</evidence>
<evidence type="ECO:0000256" key="9">
    <source>
        <dbReference type="ARBA" id="ARBA00031586"/>
    </source>
</evidence>
<keyword evidence="12" id="KW-0496">Mitochondrion</keyword>
<keyword evidence="6 11" id="KW-1133">Transmembrane helix</keyword>
<keyword evidence="4 11" id="KW-0812">Transmembrane</keyword>
<comment type="similarity">
    <text evidence="2">Belongs to the complex I subunit 4L family.</text>
</comment>
<keyword evidence="7" id="KW-0520">NAD</keyword>
<geneLocation type="mitochondrion" evidence="12"/>
<evidence type="ECO:0000256" key="8">
    <source>
        <dbReference type="ARBA" id="ARBA00023136"/>
    </source>
</evidence>
<evidence type="ECO:0000256" key="5">
    <source>
        <dbReference type="ARBA" id="ARBA00022967"/>
    </source>
</evidence>
<dbReference type="InterPro" id="IPR039428">
    <property type="entry name" value="NUOK/Mnh_C1-like"/>
</dbReference>
<dbReference type="AlphaFoldDB" id="A0A977TLB2"/>
<dbReference type="GO" id="GO:0016020">
    <property type="term" value="C:membrane"/>
    <property type="evidence" value="ECO:0007669"/>
    <property type="project" value="UniProtKB-SubCell"/>
</dbReference>
<evidence type="ECO:0000256" key="7">
    <source>
        <dbReference type="ARBA" id="ARBA00023027"/>
    </source>
</evidence>
<feature type="transmembrane region" description="Helical" evidence="11">
    <location>
        <begin position="58"/>
        <end position="83"/>
    </location>
</feature>
<dbReference type="Gene3D" id="1.10.287.3510">
    <property type="match status" value="1"/>
</dbReference>
<reference evidence="12" key="1">
    <citation type="journal article" date="2022" name="Insects">
        <title>Phylogenomic Analyses of the Tenthredinoidea Support the Familial Rank of Athaliidae (Insecta, Tenthredinoidea).</title>
        <authorList>
            <person name="Niu G."/>
            <person name="Budak M."/>
            <person name="Korkmaz E.M."/>
            <person name="Dogan O."/>
            <person name="Nel A."/>
            <person name="Wan S."/>
            <person name="Cai C."/>
            <person name="Jouault C."/>
            <person name="Li M."/>
            <person name="Wei M."/>
        </authorList>
    </citation>
    <scope>NUCLEOTIDE SEQUENCE</scope>
</reference>
<evidence type="ECO:0000313" key="12">
    <source>
        <dbReference type="EMBL" id="UXW93525.1"/>
    </source>
</evidence>
<comment type="catalytic activity">
    <reaction evidence="10">
        <text>a ubiquinone + NADH + 5 H(+)(in) = a ubiquinol + NAD(+) + 4 H(+)(out)</text>
        <dbReference type="Rhea" id="RHEA:29091"/>
        <dbReference type="Rhea" id="RHEA-COMP:9565"/>
        <dbReference type="Rhea" id="RHEA-COMP:9566"/>
        <dbReference type="ChEBI" id="CHEBI:15378"/>
        <dbReference type="ChEBI" id="CHEBI:16389"/>
        <dbReference type="ChEBI" id="CHEBI:17976"/>
        <dbReference type="ChEBI" id="CHEBI:57540"/>
        <dbReference type="ChEBI" id="CHEBI:57945"/>
        <dbReference type="EC" id="7.1.1.2"/>
    </reaction>
</comment>
<keyword evidence="8 11" id="KW-0472">Membrane</keyword>
<dbReference type="CTD" id="4539"/>
<name>A0A977TLB2_9HYME</name>
<dbReference type="RefSeq" id="YP_010531238.1">
    <property type="nucleotide sequence ID" value="NC_067802.1"/>
</dbReference>
<dbReference type="Pfam" id="PF00420">
    <property type="entry name" value="Oxidored_q2"/>
    <property type="match status" value="1"/>
</dbReference>
<sequence length="97" mass="11675">MILMLDSNYSIYMMFMSSFFSLSLNRFHSFMVLLTIEFIILILYFMLFLLLNLYIMELYFIMIFLIFSVCEGVLGLSILIFMIRLHGNDYFQVLNIF</sequence>
<keyword evidence="5" id="KW-1278">Translocase</keyword>
<evidence type="ECO:0000256" key="4">
    <source>
        <dbReference type="ARBA" id="ARBA00022692"/>
    </source>
</evidence>
<evidence type="ECO:0000256" key="6">
    <source>
        <dbReference type="ARBA" id="ARBA00022989"/>
    </source>
</evidence>
<proteinExistence type="inferred from homology"/>
<reference evidence="12" key="2">
    <citation type="submission" date="2022-07" db="EMBL/GenBank/DDBJ databases">
        <authorList>
            <person name="Niu G."/>
        </authorList>
    </citation>
    <scope>NUCLEOTIDE SEQUENCE</scope>
</reference>
<protein>
    <recommendedName>
        <fullName evidence="3">NADH-ubiquinone oxidoreductase chain 4L</fullName>
    </recommendedName>
    <alternativeName>
        <fullName evidence="9">NADH dehydrogenase subunit 4L</fullName>
    </alternativeName>
</protein>
<dbReference type="GO" id="GO:0008137">
    <property type="term" value="F:NADH dehydrogenase (ubiquinone) activity"/>
    <property type="evidence" value="ECO:0007669"/>
    <property type="project" value="UniProtKB-EC"/>
</dbReference>
<feature type="transmembrane region" description="Helical" evidence="11">
    <location>
        <begin position="30"/>
        <end position="51"/>
    </location>
</feature>
<dbReference type="EMBL" id="ON964465">
    <property type="protein sequence ID" value="UXW93525.1"/>
    <property type="molecule type" value="Genomic_DNA"/>
</dbReference>
<accession>A0A977TLB2</accession>
<evidence type="ECO:0000256" key="3">
    <source>
        <dbReference type="ARBA" id="ARBA00016612"/>
    </source>
</evidence>
<dbReference type="GeneID" id="76336754"/>
<evidence type="ECO:0000256" key="11">
    <source>
        <dbReference type="SAM" id="Phobius"/>
    </source>
</evidence>